<name>A0A6L9QSB7_9ACTN</name>
<gene>
    <name evidence="2" type="ORF">G3I70_30730</name>
</gene>
<accession>A0A6L9QSB7</accession>
<dbReference type="Proteomes" id="UP000475532">
    <property type="component" value="Unassembled WGS sequence"/>
</dbReference>
<evidence type="ECO:0000259" key="1">
    <source>
        <dbReference type="Pfam" id="PF04149"/>
    </source>
</evidence>
<feature type="domain" description="DUF397" evidence="1">
    <location>
        <begin position="3"/>
        <end position="57"/>
    </location>
</feature>
<reference evidence="2 3" key="1">
    <citation type="submission" date="2020-01" db="EMBL/GenBank/DDBJ databases">
        <title>Insect and environment-associated Actinomycetes.</title>
        <authorList>
            <person name="Currrie C."/>
            <person name="Chevrette M."/>
            <person name="Carlson C."/>
            <person name="Stubbendieck R."/>
            <person name="Wendt-Pienkowski E."/>
        </authorList>
    </citation>
    <scope>NUCLEOTIDE SEQUENCE [LARGE SCALE GENOMIC DNA]</scope>
    <source>
        <strain evidence="2 3">SID10258</strain>
    </source>
</reference>
<protein>
    <submittedName>
        <fullName evidence="2">DUF397 domain-containing protein</fullName>
    </submittedName>
</protein>
<evidence type="ECO:0000313" key="3">
    <source>
        <dbReference type="Proteomes" id="UP000475532"/>
    </source>
</evidence>
<dbReference type="Pfam" id="PF04149">
    <property type="entry name" value="DUF397"/>
    <property type="match status" value="1"/>
</dbReference>
<dbReference type="InterPro" id="IPR007278">
    <property type="entry name" value="DUF397"/>
</dbReference>
<dbReference type="RefSeq" id="WP_163060885.1">
    <property type="nucleotide sequence ID" value="NZ_JAAGLI010000842.1"/>
</dbReference>
<dbReference type="EMBL" id="JAAGLI010000842">
    <property type="protein sequence ID" value="NEA26844.1"/>
    <property type="molecule type" value="Genomic_DNA"/>
</dbReference>
<organism evidence="2 3">
    <name type="scientific">Actinomadura bangladeshensis</name>
    <dbReference type="NCBI Taxonomy" id="453573"/>
    <lineage>
        <taxon>Bacteria</taxon>
        <taxon>Bacillati</taxon>
        <taxon>Actinomycetota</taxon>
        <taxon>Actinomycetes</taxon>
        <taxon>Streptosporangiales</taxon>
        <taxon>Thermomonosporaceae</taxon>
        <taxon>Actinomadura</taxon>
    </lineage>
</organism>
<dbReference type="AlphaFoldDB" id="A0A6L9QSB7"/>
<evidence type="ECO:0000313" key="2">
    <source>
        <dbReference type="EMBL" id="NEA26844.1"/>
    </source>
</evidence>
<sequence length="64" mass="6431">MILTWRKSSYSGGANDSACVEAAAVRGGVGIRDSKNPAGGHLSVTSAAFAGLLRQVKAGALDRG</sequence>
<comment type="caution">
    <text evidence="2">The sequence shown here is derived from an EMBL/GenBank/DDBJ whole genome shotgun (WGS) entry which is preliminary data.</text>
</comment>
<proteinExistence type="predicted"/>